<sequence>MSTNLPEISGSRSPEGRSLKKNSVNSKFLPTSQARFGYLGHLCLHNSKDDPAEALRNITALDAPSFLPNVMTLQRASTPWQYNTPCRTLEAACADESAQGQLVAPVFKSLSPSRGGGSQMLKSTSKKAISSQAPMPANYVRRIRRKAQLSRSANDHRQQIADLKMLADSASRSGNVYQALQAYHKMGVVFDNQAMYPEAVQKYKQFLALCITSKNTQGEVSVSITFPEGYVGKQKLDTSFQVDADGAKTQVGVLDHLAKTAEKFETTRSHASHALTEECMPLHSKLEALRVIASSGRPSDEKPFCKQQSRDFDETTVCSDLDDLVTATCSLKTTASTQSGLGEMLEFQVAPEDDVPPEVPICAGEVLATPARCARDTYASTRNQPIIIRSIAELGEGCSSEPQSPKPFDPDVWFEFRSSAMSECTASVGISFAIRSMAYQVRLSSSEQRPALPQTLVELVCRYRWQALQGQYDEAIQYHNKHLELADGTGRLIAHTNLGIVFQAMGLSEHAAIHHQHAIEYANRMGSKDAQCFTVGNLGIASAAQGDLQTSRICLQYHLSSAQRQKAAAADNKFAQHTLKEVSKSAYHRLGQVNATDGRFDEAADHFAKAMEEPNSALALAFVDCQVTLIATLRRLWLNEGVRRRRITKSVLFMPCNVLAVCSVVTSC</sequence>
<dbReference type="AlphaFoldDB" id="A0A812QLW1"/>
<dbReference type="Proteomes" id="UP000604046">
    <property type="component" value="Unassembled WGS sequence"/>
</dbReference>
<reference evidence="3" key="1">
    <citation type="submission" date="2021-02" db="EMBL/GenBank/DDBJ databases">
        <authorList>
            <person name="Dougan E. K."/>
            <person name="Rhodes N."/>
            <person name="Thang M."/>
            <person name="Chan C."/>
        </authorList>
    </citation>
    <scope>NUCLEOTIDE SEQUENCE</scope>
</reference>
<dbReference type="InterPro" id="IPR011990">
    <property type="entry name" value="TPR-like_helical_dom_sf"/>
</dbReference>
<gene>
    <name evidence="3" type="primary">Camk1</name>
    <name evidence="3" type="ORF">SNAT2548_LOCUS21445</name>
</gene>
<keyword evidence="1" id="KW-0802">TPR repeat</keyword>
<organism evidence="3 4">
    <name type="scientific">Symbiodinium natans</name>
    <dbReference type="NCBI Taxonomy" id="878477"/>
    <lineage>
        <taxon>Eukaryota</taxon>
        <taxon>Sar</taxon>
        <taxon>Alveolata</taxon>
        <taxon>Dinophyceae</taxon>
        <taxon>Suessiales</taxon>
        <taxon>Symbiodiniaceae</taxon>
        <taxon>Symbiodinium</taxon>
    </lineage>
</organism>
<feature type="repeat" description="TPR" evidence="1">
    <location>
        <begin position="584"/>
        <end position="617"/>
    </location>
</feature>
<dbReference type="PANTHER" id="PTHR10098">
    <property type="entry name" value="RAPSYN-RELATED"/>
    <property type="match status" value="1"/>
</dbReference>
<keyword evidence="4" id="KW-1185">Reference proteome</keyword>
<dbReference type="EMBL" id="CAJNDS010002253">
    <property type="protein sequence ID" value="CAE7393501.1"/>
    <property type="molecule type" value="Genomic_DNA"/>
</dbReference>
<dbReference type="SMART" id="SM00028">
    <property type="entry name" value="TPR"/>
    <property type="match status" value="4"/>
</dbReference>
<feature type="compositionally biased region" description="Polar residues" evidence="2">
    <location>
        <begin position="1"/>
        <end position="12"/>
    </location>
</feature>
<evidence type="ECO:0000256" key="2">
    <source>
        <dbReference type="SAM" id="MobiDB-lite"/>
    </source>
</evidence>
<name>A0A812QLW1_9DINO</name>
<dbReference type="SUPFAM" id="SSF48452">
    <property type="entry name" value="TPR-like"/>
    <property type="match status" value="1"/>
</dbReference>
<dbReference type="PROSITE" id="PS50005">
    <property type="entry name" value="TPR"/>
    <property type="match status" value="1"/>
</dbReference>
<evidence type="ECO:0000313" key="3">
    <source>
        <dbReference type="EMBL" id="CAE7393501.1"/>
    </source>
</evidence>
<protein>
    <submittedName>
        <fullName evidence="3">Camk1 protein</fullName>
    </submittedName>
</protein>
<evidence type="ECO:0000313" key="4">
    <source>
        <dbReference type="Proteomes" id="UP000604046"/>
    </source>
</evidence>
<dbReference type="PANTHER" id="PTHR10098:SF108">
    <property type="entry name" value="TETRATRICOPEPTIDE REPEAT PROTEIN 28"/>
    <property type="match status" value="1"/>
</dbReference>
<dbReference type="OrthoDB" id="286233at2759"/>
<dbReference type="InterPro" id="IPR019734">
    <property type="entry name" value="TPR_rpt"/>
</dbReference>
<comment type="caution">
    <text evidence="3">The sequence shown here is derived from an EMBL/GenBank/DDBJ whole genome shotgun (WGS) entry which is preliminary data.</text>
</comment>
<feature type="region of interest" description="Disordered" evidence="2">
    <location>
        <begin position="1"/>
        <end position="24"/>
    </location>
</feature>
<evidence type="ECO:0000256" key="1">
    <source>
        <dbReference type="PROSITE-ProRule" id="PRU00339"/>
    </source>
</evidence>
<dbReference type="Gene3D" id="1.25.40.10">
    <property type="entry name" value="Tetratricopeptide repeat domain"/>
    <property type="match status" value="1"/>
</dbReference>
<accession>A0A812QLW1</accession>
<proteinExistence type="predicted"/>